<organism evidence="1 2">
    <name type="scientific">Sinanodonta woodiana</name>
    <name type="common">Chinese pond mussel</name>
    <name type="synonym">Anodonta woodiana</name>
    <dbReference type="NCBI Taxonomy" id="1069815"/>
    <lineage>
        <taxon>Eukaryota</taxon>
        <taxon>Metazoa</taxon>
        <taxon>Spiralia</taxon>
        <taxon>Lophotrochozoa</taxon>
        <taxon>Mollusca</taxon>
        <taxon>Bivalvia</taxon>
        <taxon>Autobranchia</taxon>
        <taxon>Heteroconchia</taxon>
        <taxon>Palaeoheterodonta</taxon>
        <taxon>Unionida</taxon>
        <taxon>Unionoidea</taxon>
        <taxon>Unionidae</taxon>
        <taxon>Unioninae</taxon>
        <taxon>Sinanodonta</taxon>
    </lineage>
</organism>
<evidence type="ECO:0000313" key="1">
    <source>
        <dbReference type="EMBL" id="KAL3856603.1"/>
    </source>
</evidence>
<keyword evidence="2" id="KW-1185">Reference proteome</keyword>
<comment type="caution">
    <text evidence="1">The sequence shown here is derived from an EMBL/GenBank/DDBJ whole genome shotgun (WGS) entry which is preliminary data.</text>
</comment>
<feature type="non-terminal residue" evidence="1">
    <location>
        <position position="1"/>
    </location>
</feature>
<dbReference type="Proteomes" id="UP001634394">
    <property type="component" value="Unassembled WGS sequence"/>
</dbReference>
<evidence type="ECO:0000313" key="2">
    <source>
        <dbReference type="Proteomes" id="UP001634394"/>
    </source>
</evidence>
<protein>
    <submittedName>
        <fullName evidence="1">Uncharacterized protein</fullName>
    </submittedName>
</protein>
<dbReference type="AlphaFoldDB" id="A0ABD3V7S0"/>
<accession>A0ABD3V7S0</accession>
<reference evidence="1 2" key="1">
    <citation type="submission" date="2024-11" db="EMBL/GenBank/DDBJ databases">
        <title>Chromosome-level genome assembly of the freshwater bivalve Anodonta woodiana.</title>
        <authorList>
            <person name="Chen X."/>
        </authorList>
    </citation>
    <scope>NUCLEOTIDE SEQUENCE [LARGE SCALE GENOMIC DNA]</scope>
    <source>
        <strain evidence="1">MN2024</strain>
        <tissue evidence="1">Gills</tissue>
    </source>
</reference>
<gene>
    <name evidence="1" type="ORF">ACJMK2_011338</name>
</gene>
<sequence length="55" mass="6261">AYVENLAINPDVIPSTNDDEPDEDIIDWAKAQAMDTEIKPFLRYVKQEKIPTVEA</sequence>
<dbReference type="EMBL" id="JBJQND010000013">
    <property type="protein sequence ID" value="KAL3856603.1"/>
    <property type="molecule type" value="Genomic_DNA"/>
</dbReference>
<feature type="non-terminal residue" evidence="1">
    <location>
        <position position="55"/>
    </location>
</feature>
<proteinExistence type="predicted"/>
<name>A0ABD3V7S0_SINWO</name>